<evidence type="ECO:0000313" key="1">
    <source>
        <dbReference type="EMBL" id="KAA8831658.1"/>
    </source>
</evidence>
<organism evidence="1 2">
    <name type="scientific">Bifidobacterium tissieri</name>
    <dbReference type="NCBI Taxonomy" id="1630162"/>
    <lineage>
        <taxon>Bacteria</taxon>
        <taxon>Bacillati</taxon>
        <taxon>Actinomycetota</taxon>
        <taxon>Actinomycetes</taxon>
        <taxon>Bifidobacteriales</taxon>
        <taxon>Bifidobacteriaceae</taxon>
        <taxon>Bifidobacterium</taxon>
    </lineage>
</organism>
<gene>
    <name evidence="1" type="ORF">EMO89_02745</name>
</gene>
<dbReference type="Proteomes" id="UP000412028">
    <property type="component" value="Unassembled WGS sequence"/>
</dbReference>
<dbReference type="AlphaFoldDB" id="A0A5M9ZPC3"/>
<dbReference type="EMBL" id="RZUI01000002">
    <property type="protein sequence ID" value="KAA8831658.1"/>
    <property type="molecule type" value="Genomic_DNA"/>
</dbReference>
<accession>A0A5M9ZPC3</accession>
<reference evidence="1 2" key="1">
    <citation type="journal article" date="2019" name="Syst. Appl. Microbiol.">
        <title>Characterization of Bifidobacterium species in feaces of the Egyptian fruit bat: Description of B. vespertilionis sp. nov. and B. rousetti sp. nov.</title>
        <authorList>
            <person name="Modesto M."/>
            <person name="Satti M."/>
            <person name="Watanabe K."/>
            <person name="Puglisi E."/>
            <person name="Morelli L."/>
            <person name="Huang C.-H."/>
            <person name="Liou J.-S."/>
            <person name="Miyashita M."/>
            <person name="Tamura T."/>
            <person name="Saito S."/>
            <person name="Mori K."/>
            <person name="Huang L."/>
            <person name="Sciavilla P."/>
            <person name="Sandri C."/>
            <person name="Spiezio C."/>
            <person name="Vitali F."/>
            <person name="Cavalieri D."/>
            <person name="Perpetuini G."/>
            <person name="Tofalo R."/>
            <person name="Bonetti A."/>
            <person name="Arita M."/>
            <person name="Mattarelli P."/>
        </authorList>
    </citation>
    <scope>NUCLEOTIDE SEQUENCE [LARGE SCALE GENOMIC DNA]</scope>
    <source>
        <strain evidence="1 2">RST7</strain>
    </source>
</reference>
<dbReference type="RefSeq" id="WP_150380831.1">
    <property type="nucleotide sequence ID" value="NZ_RZUI01000002.1"/>
</dbReference>
<sequence length="252" mass="26672">MAEKIITLERLAHFKEKQDAANEVKFALKGEIGNVGVATPDKAGIIKPGDAFDVAEDGTLSLYSKIAVNTFTANPSQVERGVTVKDVTLAWSFNKTPKSVTLDKAAQDVASKGATLTGVNLTADKTWTLTATDARDASASRTVSLVFRDSRRWGVGADLAADAVDDAFVNGLTGELATGRAKTFTVNAAAGQYIYYAFPASWGTPRFFVGGFEGGFNLLKTFDHVNASGATVSYVVWKSTNSGLGNTSVEVK</sequence>
<comment type="caution">
    <text evidence="1">The sequence shown here is derived from an EMBL/GenBank/DDBJ whole genome shotgun (WGS) entry which is preliminary data.</text>
</comment>
<dbReference type="OrthoDB" id="3238756at2"/>
<protein>
    <submittedName>
        <fullName evidence="1">Uncharacterized protein</fullName>
    </submittedName>
</protein>
<evidence type="ECO:0000313" key="2">
    <source>
        <dbReference type="Proteomes" id="UP000412028"/>
    </source>
</evidence>
<proteinExistence type="predicted"/>
<name>A0A5M9ZPC3_9BIFI</name>